<dbReference type="RefSeq" id="WP_012793886.1">
    <property type="nucleotide sequence ID" value="NC_013132.1"/>
</dbReference>
<reference evidence="2 3" key="2">
    <citation type="journal article" date="2010" name="Stand. Genomic Sci.">
        <title>Complete genome sequence of Chitinophaga pinensis type strain (UQM 2034).</title>
        <authorList>
            <person name="Glavina Del Rio T."/>
            <person name="Abt B."/>
            <person name="Spring S."/>
            <person name="Lapidus A."/>
            <person name="Nolan M."/>
            <person name="Tice H."/>
            <person name="Copeland A."/>
            <person name="Cheng J.F."/>
            <person name="Chen F."/>
            <person name="Bruce D."/>
            <person name="Goodwin L."/>
            <person name="Pitluck S."/>
            <person name="Ivanova N."/>
            <person name="Mavromatis K."/>
            <person name="Mikhailova N."/>
            <person name="Pati A."/>
            <person name="Chen A."/>
            <person name="Palaniappan K."/>
            <person name="Land M."/>
            <person name="Hauser L."/>
            <person name="Chang Y.J."/>
            <person name="Jeffries C.D."/>
            <person name="Chain P."/>
            <person name="Saunders E."/>
            <person name="Detter J.C."/>
            <person name="Brettin T."/>
            <person name="Rohde M."/>
            <person name="Goker M."/>
            <person name="Bristow J."/>
            <person name="Eisen J.A."/>
            <person name="Markowitz V."/>
            <person name="Hugenholtz P."/>
            <person name="Kyrpides N.C."/>
            <person name="Klenk H.P."/>
            <person name="Lucas S."/>
        </authorList>
    </citation>
    <scope>NUCLEOTIDE SEQUENCE [LARGE SCALE GENOMIC DNA]</scope>
    <source>
        <strain evidence="3">ATCC 43595 / DSM 2588 / LMG 13176 / NBRC 15968 / NCIMB 11800 / UQM 2034</strain>
    </source>
</reference>
<dbReference type="PROSITE" id="PS51257">
    <property type="entry name" value="PROKAR_LIPOPROTEIN"/>
    <property type="match status" value="1"/>
</dbReference>
<evidence type="ECO:0000256" key="1">
    <source>
        <dbReference type="SAM" id="SignalP"/>
    </source>
</evidence>
<dbReference type="AlphaFoldDB" id="A0A979GAJ4"/>
<dbReference type="OrthoDB" id="638718at2"/>
<dbReference type="Gene3D" id="3.90.930.1">
    <property type="match status" value="1"/>
</dbReference>
<evidence type="ECO:0008006" key="4">
    <source>
        <dbReference type="Google" id="ProtNLM"/>
    </source>
</evidence>
<reference evidence="3" key="1">
    <citation type="submission" date="2009-08" db="EMBL/GenBank/DDBJ databases">
        <title>The complete genome of Chitinophaga pinensis DSM 2588.</title>
        <authorList>
            <consortium name="US DOE Joint Genome Institute (JGI-PGF)"/>
            <person name="Lucas S."/>
            <person name="Copeland A."/>
            <person name="Lapidus A."/>
            <person name="Glavina del Rio T."/>
            <person name="Dalin E."/>
            <person name="Tice H."/>
            <person name="Bruce D."/>
            <person name="Goodwin L."/>
            <person name="Pitluck S."/>
            <person name="Kyrpides N."/>
            <person name="Mavromatis K."/>
            <person name="Ivanova N."/>
            <person name="Mikhailova N."/>
            <person name="Sims D."/>
            <person name="Meinche L."/>
            <person name="Brettin T."/>
            <person name="Detter J.C."/>
            <person name="Han C."/>
            <person name="Larimer F."/>
            <person name="Land M."/>
            <person name="Hauser L."/>
            <person name="Markowitz V."/>
            <person name="Cheng J.-F."/>
            <person name="Hugenholtz P."/>
            <person name="Woyke T."/>
            <person name="Wu D."/>
            <person name="Spring S."/>
            <person name="Klenk H.-P."/>
            <person name="Eisen J.A."/>
        </authorList>
    </citation>
    <scope>NUCLEOTIDE SEQUENCE [LARGE SCALE GENOMIC DNA]</scope>
    <source>
        <strain evidence="3">ATCC 43595 / DSM 2588 / LMG 13176 / NBRC 15968 / NCIMB 11800 / UQM 2034</strain>
    </source>
</reference>
<organism evidence="2 3">
    <name type="scientific">Chitinophaga pinensis (strain ATCC 43595 / DSM 2588 / LMG 13176 / NBRC 15968 / NCIMB 11800 / UQM 2034)</name>
    <dbReference type="NCBI Taxonomy" id="485918"/>
    <lineage>
        <taxon>Bacteria</taxon>
        <taxon>Pseudomonadati</taxon>
        <taxon>Bacteroidota</taxon>
        <taxon>Chitinophagia</taxon>
        <taxon>Chitinophagales</taxon>
        <taxon>Chitinophagaceae</taxon>
        <taxon>Chitinophaga</taxon>
    </lineage>
</organism>
<protein>
    <recommendedName>
        <fullName evidence="4">YD repeat-containing protein</fullName>
    </recommendedName>
</protein>
<dbReference type="KEGG" id="cpi:Cpin_6316"/>
<feature type="chain" id="PRO_5037571059" description="YD repeat-containing protein" evidence="1">
    <location>
        <begin position="20"/>
        <end position="311"/>
    </location>
</feature>
<evidence type="ECO:0000313" key="3">
    <source>
        <dbReference type="Proteomes" id="UP000002215"/>
    </source>
</evidence>
<accession>A0A979GAJ4</accession>
<sequence>MNYIRLSFTLLVVSATLFSAGCKKDDNSSPVDGQTPEDTPTLTTVTYHKDLAVSDNVLLTDKFYYKNGLLTQVDASTATSLSVQYNFSYNSDGSLAKIVSFDVAQTKAYYYFHYVNNRLDSLTVTDTLRGGFPGNLMGFRMSYNSNGKLTGILMNVLEAGETVPYDYTRWSYHRGANGKLDSLTGQYNPEIGTAVRRIYTSGEASPVAMAMKKLPAAYLMVLAIRKKAVLLSVVANNLYFHQFLNPDDNLFNSGTFKAGSTPEELYPYQWPDYKYNIDAVLNADGRLTQVQYTDNYRGEMEGDGGCKFFYR</sequence>
<gene>
    <name evidence="2" type="ordered locus">Cpin_6316</name>
</gene>
<dbReference type="EMBL" id="CP001699">
    <property type="protein sequence ID" value="ACU63721.1"/>
    <property type="molecule type" value="Genomic_DNA"/>
</dbReference>
<evidence type="ECO:0000313" key="2">
    <source>
        <dbReference type="EMBL" id="ACU63721.1"/>
    </source>
</evidence>
<feature type="signal peptide" evidence="1">
    <location>
        <begin position="1"/>
        <end position="19"/>
    </location>
</feature>
<dbReference type="Proteomes" id="UP000002215">
    <property type="component" value="Chromosome"/>
</dbReference>
<proteinExistence type="predicted"/>
<name>A0A979GAJ4_CHIPD</name>
<keyword evidence="1" id="KW-0732">Signal</keyword>